<evidence type="ECO:0000256" key="12">
    <source>
        <dbReference type="SAM" id="SignalP"/>
    </source>
</evidence>
<evidence type="ECO:0000256" key="5">
    <source>
        <dbReference type="ARBA" id="ARBA00022723"/>
    </source>
</evidence>
<name>A0AA39P9Q2_9AGAR</name>
<keyword evidence="10" id="KW-0449">Lipoprotein</keyword>
<dbReference type="GO" id="GO:0046872">
    <property type="term" value="F:metal ion binding"/>
    <property type="evidence" value="ECO:0007669"/>
    <property type="project" value="UniProtKB-KW"/>
</dbReference>
<gene>
    <name evidence="14" type="ORF">IW261DRAFT_1419434</name>
</gene>
<keyword evidence="4" id="KW-0336">GPI-anchor</keyword>
<comment type="caution">
    <text evidence="14">The sequence shown here is derived from an EMBL/GenBank/DDBJ whole genome shotgun (WGS) entry which is preliminary data.</text>
</comment>
<dbReference type="GO" id="GO:0005975">
    <property type="term" value="P:carbohydrate metabolic process"/>
    <property type="evidence" value="ECO:0007669"/>
    <property type="project" value="InterPro"/>
</dbReference>
<accession>A0AA39P9Q2</accession>
<feature type="chain" id="PRO_5041260501" evidence="12">
    <location>
        <begin position="18"/>
        <end position="251"/>
    </location>
</feature>
<keyword evidence="11" id="KW-0961">Cell wall biogenesis/degradation</keyword>
<dbReference type="EMBL" id="JAUEPR010000010">
    <property type="protein sequence ID" value="KAK0480212.1"/>
    <property type="molecule type" value="Genomic_DNA"/>
</dbReference>
<evidence type="ECO:0000256" key="1">
    <source>
        <dbReference type="ARBA" id="ARBA00001941"/>
    </source>
</evidence>
<feature type="signal peptide" evidence="12">
    <location>
        <begin position="1"/>
        <end position="17"/>
    </location>
</feature>
<evidence type="ECO:0000256" key="2">
    <source>
        <dbReference type="ARBA" id="ARBA00004609"/>
    </source>
</evidence>
<proteinExistence type="predicted"/>
<evidence type="ECO:0000256" key="11">
    <source>
        <dbReference type="ARBA" id="ARBA00023316"/>
    </source>
</evidence>
<dbReference type="PANTHER" id="PTHR46471">
    <property type="entry name" value="CHITIN DEACETYLASE"/>
    <property type="match status" value="1"/>
</dbReference>
<dbReference type="InterPro" id="IPR011330">
    <property type="entry name" value="Glyco_hydro/deAcase_b/a-brl"/>
</dbReference>
<organism evidence="14 15">
    <name type="scientific">Armillaria novae-zelandiae</name>
    <dbReference type="NCBI Taxonomy" id="153914"/>
    <lineage>
        <taxon>Eukaryota</taxon>
        <taxon>Fungi</taxon>
        <taxon>Dikarya</taxon>
        <taxon>Basidiomycota</taxon>
        <taxon>Agaricomycotina</taxon>
        <taxon>Agaricomycetes</taxon>
        <taxon>Agaricomycetidae</taxon>
        <taxon>Agaricales</taxon>
        <taxon>Marasmiineae</taxon>
        <taxon>Physalacriaceae</taxon>
        <taxon>Armillaria</taxon>
    </lineage>
</organism>
<evidence type="ECO:0000313" key="14">
    <source>
        <dbReference type="EMBL" id="KAK0480212.1"/>
    </source>
</evidence>
<comment type="cofactor">
    <cofactor evidence="1">
        <name>Co(2+)</name>
        <dbReference type="ChEBI" id="CHEBI:48828"/>
    </cofactor>
</comment>
<evidence type="ECO:0000256" key="7">
    <source>
        <dbReference type="ARBA" id="ARBA00022801"/>
    </source>
</evidence>
<feature type="domain" description="NodB homology" evidence="13">
    <location>
        <begin position="26"/>
        <end position="225"/>
    </location>
</feature>
<keyword evidence="3" id="KW-1003">Cell membrane</keyword>
<evidence type="ECO:0000256" key="4">
    <source>
        <dbReference type="ARBA" id="ARBA00022622"/>
    </source>
</evidence>
<dbReference type="SUPFAM" id="SSF88713">
    <property type="entry name" value="Glycoside hydrolase/deacetylase"/>
    <property type="match status" value="1"/>
</dbReference>
<dbReference type="Pfam" id="PF01522">
    <property type="entry name" value="Polysacc_deac_1"/>
    <property type="match status" value="1"/>
</dbReference>
<dbReference type="Proteomes" id="UP001175227">
    <property type="component" value="Unassembled WGS sequence"/>
</dbReference>
<dbReference type="AlphaFoldDB" id="A0AA39P9Q2"/>
<dbReference type="PANTHER" id="PTHR46471:SF2">
    <property type="entry name" value="CHITIN DEACETYLASE-RELATED"/>
    <property type="match status" value="1"/>
</dbReference>
<reference evidence="14" key="1">
    <citation type="submission" date="2023-06" db="EMBL/GenBank/DDBJ databases">
        <authorList>
            <consortium name="Lawrence Berkeley National Laboratory"/>
            <person name="Ahrendt S."/>
            <person name="Sahu N."/>
            <person name="Indic B."/>
            <person name="Wong-Bajracharya J."/>
            <person name="Merenyi Z."/>
            <person name="Ke H.-M."/>
            <person name="Monk M."/>
            <person name="Kocsube S."/>
            <person name="Drula E."/>
            <person name="Lipzen A."/>
            <person name="Balint B."/>
            <person name="Henrissat B."/>
            <person name="Andreopoulos B."/>
            <person name="Martin F.M."/>
            <person name="Harder C.B."/>
            <person name="Rigling D."/>
            <person name="Ford K.L."/>
            <person name="Foster G.D."/>
            <person name="Pangilinan J."/>
            <person name="Papanicolaou A."/>
            <person name="Barry K."/>
            <person name="LaButti K."/>
            <person name="Viragh M."/>
            <person name="Koriabine M."/>
            <person name="Yan M."/>
            <person name="Riley R."/>
            <person name="Champramary S."/>
            <person name="Plett K.L."/>
            <person name="Tsai I.J."/>
            <person name="Slot J."/>
            <person name="Sipos G."/>
            <person name="Plett J."/>
            <person name="Nagy L.G."/>
            <person name="Grigoriev I.V."/>
        </authorList>
    </citation>
    <scope>NUCLEOTIDE SEQUENCE</scope>
    <source>
        <strain evidence="14">ICMP 16352</strain>
    </source>
</reference>
<protein>
    <submittedName>
        <fullName evidence="14">Carbohydrate esterase family 4 protein</fullName>
    </submittedName>
</protein>
<keyword evidence="8" id="KW-0472">Membrane</keyword>
<keyword evidence="5" id="KW-0479">Metal-binding</keyword>
<sequence>MLASVFVTLTLTAFATAVPQKRQLAQVVSSCTQPNTVALTFVVSDALTSKGVKGTFFYNGNNYECIYDQAEIARVKYVFNAGHQVASHTWSHPDLTTLTWDQIDFKSMMRCGASNEVDVIIAYTEALQRIVGVVPAFMRPPYGNYNDLVLQASYIRGQKVVLWDFDSGDSVGASVQDSESTYDSTISQHPSTLLALNHETYVTKNSYDVLPYAIEKLQAAGYNLVTLAECLGESPYQSVGNAGVNDGSWSC</sequence>
<evidence type="ECO:0000256" key="6">
    <source>
        <dbReference type="ARBA" id="ARBA00022729"/>
    </source>
</evidence>
<dbReference type="Gene3D" id="3.20.20.370">
    <property type="entry name" value="Glycoside hydrolase/deacetylase"/>
    <property type="match status" value="1"/>
</dbReference>
<dbReference type="GO" id="GO:0098552">
    <property type="term" value="C:side of membrane"/>
    <property type="evidence" value="ECO:0007669"/>
    <property type="project" value="UniProtKB-KW"/>
</dbReference>
<dbReference type="PROSITE" id="PS51677">
    <property type="entry name" value="NODB"/>
    <property type="match status" value="1"/>
</dbReference>
<dbReference type="GO" id="GO:0071555">
    <property type="term" value="P:cell wall organization"/>
    <property type="evidence" value="ECO:0007669"/>
    <property type="project" value="UniProtKB-KW"/>
</dbReference>
<keyword evidence="9" id="KW-0119">Carbohydrate metabolism</keyword>
<comment type="subcellular location">
    <subcellularLocation>
        <location evidence="2">Cell membrane</location>
        <topology evidence="2">Lipid-anchor</topology>
        <topology evidence="2">GPI-anchor</topology>
    </subcellularLocation>
</comment>
<evidence type="ECO:0000256" key="3">
    <source>
        <dbReference type="ARBA" id="ARBA00022475"/>
    </source>
</evidence>
<evidence type="ECO:0000256" key="9">
    <source>
        <dbReference type="ARBA" id="ARBA00023277"/>
    </source>
</evidence>
<keyword evidence="15" id="KW-1185">Reference proteome</keyword>
<evidence type="ECO:0000256" key="10">
    <source>
        <dbReference type="ARBA" id="ARBA00023288"/>
    </source>
</evidence>
<dbReference type="GO" id="GO:0005886">
    <property type="term" value="C:plasma membrane"/>
    <property type="evidence" value="ECO:0007669"/>
    <property type="project" value="UniProtKB-SubCell"/>
</dbReference>
<keyword evidence="7" id="KW-0378">Hydrolase</keyword>
<keyword evidence="6 12" id="KW-0732">Signal</keyword>
<keyword evidence="4" id="KW-0325">Glycoprotein</keyword>
<evidence type="ECO:0000313" key="15">
    <source>
        <dbReference type="Proteomes" id="UP001175227"/>
    </source>
</evidence>
<dbReference type="GO" id="GO:0016810">
    <property type="term" value="F:hydrolase activity, acting on carbon-nitrogen (but not peptide) bonds"/>
    <property type="evidence" value="ECO:0007669"/>
    <property type="project" value="InterPro"/>
</dbReference>
<evidence type="ECO:0000256" key="8">
    <source>
        <dbReference type="ARBA" id="ARBA00023136"/>
    </source>
</evidence>
<evidence type="ECO:0000259" key="13">
    <source>
        <dbReference type="PROSITE" id="PS51677"/>
    </source>
</evidence>
<dbReference type="InterPro" id="IPR002509">
    <property type="entry name" value="NODB_dom"/>
</dbReference>